<evidence type="ECO:0000313" key="2">
    <source>
        <dbReference type="Proteomes" id="UP000032287"/>
    </source>
</evidence>
<keyword evidence="2" id="KW-1185">Reference proteome</keyword>
<dbReference type="PATRIC" id="fig|137591.25.peg.2011"/>
<gene>
    <name evidence="1" type="ORF">QX99_02042</name>
</gene>
<proteinExistence type="predicted"/>
<sequence length="167" mass="19820">MVQQVEATLEQYELMIRGVLQAGHVYRRSPDFDDYRQELRLMIAERLMAGETLTAQHNNELFRWLLWRLRDLQRRSKRHEDRGVPLGEAPEQVMSNAAFVDAEATILLADLAKQCRLAQPLQQLAYDLMQYPDDTVVRRCHRLRVHRATYNRRLQQLRHQLQSVWVA</sequence>
<dbReference type="RefSeq" id="WP_052497174.1">
    <property type="nucleotide sequence ID" value="NZ_JALOCT010000011.1"/>
</dbReference>
<organism evidence="1 2">
    <name type="scientific">Weissella cibaria</name>
    <dbReference type="NCBI Taxonomy" id="137591"/>
    <lineage>
        <taxon>Bacteria</taxon>
        <taxon>Bacillati</taxon>
        <taxon>Bacillota</taxon>
        <taxon>Bacilli</taxon>
        <taxon>Lactobacillales</taxon>
        <taxon>Lactobacillaceae</taxon>
        <taxon>Weissella</taxon>
    </lineage>
</organism>
<dbReference type="Proteomes" id="UP000032287">
    <property type="component" value="Unassembled WGS sequence"/>
</dbReference>
<protein>
    <submittedName>
        <fullName evidence="1">Uncharacterized protein</fullName>
    </submittedName>
</protein>
<comment type="caution">
    <text evidence="1">The sequence shown here is derived from an EMBL/GenBank/DDBJ whole genome shotgun (WGS) entry which is preliminary data.</text>
</comment>
<dbReference type="AlphaFoldDB" id="A0A0D1LQZ5"/>
<dbReference type="EMBL" id="JWHU01000040">
    <property type="protein sequence ID" value="KIU19357.1"/>
    <property type="molecule type" value="Genomic_DNA"/>
</dbReference>
<name>A0A0D1LQZ5_9LACO</name>
<accession>A0A0D1LQZ5</accession>
<evidence type="ECO:0000313" key="1">
    <source>
        <dbReference type="EMBL" id="KIU19357.1"/>
    </source>
</evidence>
<reference evidence="1 2" key="1">
    <citation type="journal article" date="2015" name="Microbiology (Mosc.)">
        <title>Genomics of the Weissella cibaria species with an examination of its metabolic traits.</title>
        <authorList>
            <person name="Lynch K.M."/>
            <person name="Lucid A."/>
            <person name="Arendt E.K."/>
            <person name="Sleator R.D."/>
            <person name="Lucey B."/>
            <person name="Coffey A."/>
        </authorList>
    </citation>
    <scope>NUCLEOTIDE SEQUENCE [LARGE SCALE GENOMIC DNA]</scope>
    <source>
        <strain evidence="1 2">MG1</strain>
    </source>
</reference>